<keyword evidence="1 3" id="KW-0812">Transmembrane</keyword>
<dbReference type="AlphaFoldDB" id="E0NP05"/>
<protein>
    <recommendedName>
        <fullName evidence="6">ECF transporter S component</fullName>
    </recommendedName>
</protein>
<dbReference type="EMBL" id="AEEH01000053">
    <property type="protein sequence ID" value="EFM24473.1"/>
    <property type="molecule type" value="Genomic_DNA"/>
</dbReference>
<keyword evidence="2 3" id="KW-1133">Transmembrane helix</keyword>
<dbReference type="Pfam" id="PF07155">
    <property type="entry name" value="ECF-ribofla_trS"/>
    <property type="match status" value="1"/>
</dbReference>
<name>E0NP05_9FIRM</name>
<dbReference type="InterPro" id="IPR009825">
    <property type="entry name" value="ECF_substrate-spec-like"/>
</dbReference>
<dbReference type="PANTHER" id="PTHR37815">
    <property type="entry name" value="UPF0397 PROTEIN BC_2624-RELATED"/>
    <property type="match status" value="1"/>
</dbReference>
<gene>
    <name evidence="4" type="ORF">HMPREF9225_1894</name>
</gene>
<feature type="transmembrane region" description="Helical" evidence="3">
    <location>
        <begin position="70"/>
        <end position="88"/>
    </location>
</feature>
<evidence type="ECO:0000313" key="5">
    <source>
        <dbReference type="Proteomes" id="UP000003280"/>
    </source>
</evidence>
<proteinExistence type="predicted"/>
<dbReference type="HOGENOM" id="CLU_084705_0_0_9"/>
<feature type="transmembrane region" description="Helical" evidence="3">
    <location>
        <begin position="130"/>
        <end position="151"/>
    </location>
</feature>
<dbReference type="RefSeq" id="WP_008902669.1">
    <property type="nucleotide sequence ID" value="NZ_GL397071.1"/>
</dbReference>
<dbReference type="Gene3D" id="1.10.1760.20">
    <property type="match status" value="1"/>
</dbReference>
<dbReference type="eggNOG" id="COG4720">
    <property type="taxonomic scope" value="Bacteria"/>
</dbReference>
<feature type="transmembrane region" description="Helical" evidence="3">
    <location>
        <begin position="100"/>
        <end position="118"/>
    </location>
</feature>
<evidence type="ECO:0000256" key="1">
    <source>
        <dbReference type="ARBA" id="ARBA00022692"/>
    </source>
</evidence>
<accession>E0NP05</accession>
<sequence>MKSTKNITITALSAALIFLFTWLKVPGPIAGGLVHLGNVPFFVASIVYGPYVGAIAGALGMGMFDIFSGYLAWAPITVITCLIMGYVLGNVTKKFNMQNLLIGFVLMVVIKVLGYYFGEAIMYHSFVAPFASIPGNVVQILVSAVVVFIIISPIKKGLKNI</sequence>
<keyword evidence="5" id="KW-1185">Reference proteome</keyword>
<comment type="caution">
    <text evidence="4">The sequence shown here is derived from an EMBL/GenBank/DDBJ whole genome shotgun (WGS) entry which is preliminary data.</text>
</comment>
<evidence type="ECO:0000256" key="2">
    <source>
        <dbReference type="ARBA" id="ARBA00022989"/>
    </source>
</evidence>
<dbReference type="STRING" id="862517.HMPREF9225_1894"/>
<evidence type="ECO:0000256" key="3">
    <source>
        <dbReference type="SAM" id="Phobius"/>
    </source>
</evidence>
<feature type="transmembrane region" description="Helical" evidence="3">
    <location>
        <begin position="37"/>
        <end position="64"/>
    </location>
</feature>
<dbReference type="PANTHER" id="PTHR37815:SF3">
    <property type="entry name" value="UPF0397 PROTEIN SPR0429"/>
    <property type="match status" value="1"/>
</dbReference>
<dbReference type="Proteomes" id="UP000003280">
    <property type="component" value="Unassembled WGS sequence"/>
</dbReference>
<evidence type="ECO:0008006" key="6">
    <source>
        <dbReference type="Google" id="ProtNLM"/>
    </source>
</evidence>
<organism evidence="4 5">
    <name type="scientific">Peptoniphilus duerdenii ATCC BAA-1640</name>
    <dbReference type="NCBI Taxonomy" id="862517"/>
    <lineage>
        <taxon>Bacteria</taxon>
        <taxon>Bacillati</taxon>
        <taxon>Bacillota</taxon>
        <taxon>Tissierellia</taxon>
        <taxon>Tissierellales</taxon>
        <taxon>Peptoniphilaceae</taxon>
        <taxon>Peptoniphilus</taxon>
    </lineage>
</organism>
<evidence type="ECO:0000313" key="4">
    <source>
        <dbReference type="EMBL" id="EFM24473.1"/>
    </source>
</evidence>
<dbReference type="OrthoDB" id="411368at2"/>
<reference evidence="4 5" key="1">
    <citation type="submission" date="2010-07" db="EMBL/GenBank/DDBJ databases">
        <authorList>
            <person name="Muzny D."/>
            <person name="Qin X."/>
            <person name="Deng J."/>
            <person name="Jiang H."/>
            <person name="Liu Y."/>
            <person name="Qu J."/>
            <person name="Song X.-Z."/>
            <person name="Zhang L."/>
            <person name="Thornton R."/>
            <person name="Coyle M."/>
            <person name="Francisco L."/>
            <person name="Jackson L."/>
            <person name="Javaid M."/>
            <person name="Korchina V."/>
            <person name="Kovar C."/>
            <person name="Mata R."/>
            <person name="Mathew T."/>
            <person name="Ngo R."/>
            <person name="Nguyen L."/>
            <person name="Nguyen N."/>
            <person name="Okwuonu G."/>
            <person name="Ongeri F."/>
            <person name="Pham C."/>
            <person name="Simmons D."/>
            <person name="Wilczek-Boney K."/>
            <person name="Hale W."/>
            <person name="Jakkamsetti A."/>
            <person name="Pham P."/>
            <person name="Ruth R."/>
            <person name="San Lucas F."/>
            <person name="Warren J."/>
            <person name="Zhang J."/>
            <person name="Zhao Z."/>
            <person name="Zhou C."/>
            <person name="Zhu D."/>
            <person name="Lee S."/>
            <person name="Bess C."/>
            <person name="Blankenburg K."/>
            <person name="Forbes L."/>
            <person name="Fu Q."/>
            <person name="Gubbala S."/>
            <person name="Hirani K."/>
            <person name="Jayaseelan J.C."/>
            <person name="Lara F."/>
            <person name="Munidasa M."/>
            <person name="Palculict T."/>
            <person name="Patil S."/>
            <person name="Pu L.-L."/>
            <person name="Saada N."/>
            <person name="Tang L."/>
            <person name="Weissenberger G."/>
            <person name="Zhu Y."/>
            <person name="Hemphill L."/>
            <person name="Shang Y."/>
            <person name="Youmans B."/>
            <person name="Ayvaz T."/>
            <person name="Ross M."/>
            <person name="Santibanez J."/>
            <person name="Aqrawi P."/>
            <person name="Gross S."/>
            <person name="Joshi V."/>
            <person name="Fowler G."/>
            <person name="Nazareth L."/>
            <person name="Reid J."/>
            <person name="Worley K."/>
            <person name="Petrosino J."/>
            <person name="Highlander S."/>
            <person name="Gibbs R."/>
        </authorList>
    </citation>
    <scope>NUCLEOTIDE SEQUENCE [LARGE SCALE GENOMIC DNA]</scope>
    <source>
        <strain evidence="4 5">ATCC BAA-1640</strain>
    </source>
</reference>
<keyword evidence="3" id="KW-0472">Membrane</keyword>
<feature type="transmembrane region" description="Helical" evidence="3">
    <location>
        <begin position="6"/>
        <end position="25"/>
    </location>
</feature>
<dbReference type="GO" id="GO:0016020">
    <property type="term" value="C:membrane"/>
    <property type="evidence" value="ECO:0007669"/>
    <property type="project" value="InterPro"/>
</dbReference>